<dbReference type="Proteomes" id="UP000000758">
    <property type="component" value="Chromosome"/>
</dbReference>
<name>A0RVB3_CENSY</name>
<dbReference type="STRING" id="414004.CENSYa_0647"/>
<dbReference type="Gene3D" id="2.130.10.10">
    <property type="entry name" value="YVTN repeat-like/Quinoprotein amine dehydrogenase"/>
    <property type="match status" value="1"/>
</dbReference>
<proteinExistence type="predicted"/>
<keyword evidence="2" id="KW-1185">Reference proteome</keyword>
<evidence type="ECO:0000313" key="2">
    <source>
        <dbReference type="Proteomes" id="UP000000758"/>
    </source>
</evidence>
<accession>A0RVB3</accession>
<dbReference type="EMBL" id="DP000238">
    <property type="protein sequence ID" value="ABK77280.1"/>
    <property type="molecule type" value="Genomic_DNA"/>
</dbReference>
<dbReference type="InterPro" id="IPR015943">
    <property type="entry name" value="WD40/YVTN_repeat-like_dom_sf"/>
</dbReference>
<dbReference type="AlphaFoldDB" id="A0RVB3"/>
<organism evidence="1 2">
    <name type="scientific">Cenarchaeum symbiosum (strain A)</name>
    <dbReference type="NCBI Taxonomy" id="414004"/>
    <lineage>
        <taxon>Archaea</taxon>
        <taxon>Nitrososphaerota</taxon>
        <taxon>Candidatus Cenarchaeales</taxon>
        <taxon>Candidatus Cenarchaeaceae</taxon>
        <taxon>Candidatus Cenarchaeum</taxon>
    </lineage>
</organism>
<dbReference type="SUPFAM" id="SSF50956">
    <property type="entry name" value="Thermostable phytase (3-phytase)"/>
    <property type="match status" value="2"/>
</dbReference>
<sequence length="602" mass="64064">MTESLLCEFRLTLSCGFQRRILARTRADTNQGCENPSGFLCHPQGATRMKAPSAGCILALSIAISLAISTPAYADPERTVLGPFAYVSDIVFSDDGLDAFASVTDPDAIYHYTLSSPYDTTWPVYSDSFRLEYGGSAVGMAFSGDGTDLFVARNGMEGVDAIQSGGAGPAFIHKYDLSSPFDISAPERGERFELPAPETGGIAFAPGGTVMFVSADNSIHRYELSSPYGLSNPVHDSSYGLNQTEFIWEIEFSDDGTGMFASEETGVHGYELGGPYNLDSMEYAGSFDTKEQPASGLAFSDGGTELFVAGESSMSRYALSEEYDITSARLEAPQGHLGQSAEITDEAFSPDGMIMLTITTGPDAIHRYDLASPYDTSSPVYTGSAGLKDGGAAYGMAASDDGAILFVSRNGNPGEGISIEQYELSAPYDITGPIHSGFFELKGGITESGGIVFVPGGTEMLISGDDSLQRYSLSAPYDITNPVHDGSYDLGEHSEVIWEIEFSDDGLLLFVAEEEEVHGYELGGPYDPALRGYMGSLDTEGQRASGLAFADEGAVMFVVGGDSVSRYELPDRYDIFADAATLPEEPGILDAIAEFFGSLLGL</sequence>
<reference evidence="1 2" key="1">
    <citation type="journal article" date="2006" name="Proc. Natl. Acad. Sci. U.S.A.">
        <title>Genomic analysis of the uncultivated marine crenarchaeote Cenarchaeum symbiosum.</title>
        <authorList>
            <person name="Hallam S.J."/>
            <person name="Konstantinidis K.T."/>
            <person name="Putnam N."/>
            <person name="Schleper C."/>
            <person name="Watanabe Y."/>
            <person name="Sugahara J."/>
            <person name="Preston C."/>
            <person name="de la Torre J."/>
            <person name="Richardson P.M."/>
            <person name="DeLong E.F."/>
        </authorList>
    </citation>
    <scope>NUCLEOTIDE SEQUENCE [LARGE SCALE GENOMIC DNA]</scope>
    <source>
        <strain evidence="2">A</strain>
    </source>
</reference>
<dbReference type="EnsemblBacteria" id="ABK77280">
    <property type="protein sequence ID" value="ABK77280"/>
    <property type="gene ID" value="CENSYa_0647"/>
</dbReference>
<evidence type="ECO:0000313" key="1">
    <source>
        <dbReference type="EMBL" id="ABK77280.1"/>
    </source>
</evidence>
<dbReference type="KEGG" id="csy:CENSYa_0647"/>
<dbReference type="SUPFAM" id="SSF75011">
    <property type="entry name" value="3-carboxy-cis,cis-mucoante lactonizing enzyme"/>
    <property type="match status" value="1"/>
</dbReference>
<dbReference type="HOGENOM" id="CLU_453166_0_0_2"/>
<gene>
    <name evidence="1" type="ordered locus">CENSYa_0647</name>
</gene>
<protein>
    <submittedName>
        <fullName evidence="1">Uncharacterized protein</fullName>
    </submittedName>
</protein>